<dbReference type="Proteomes" id="UP000078200">
    <property type="component" value="Unassembled WGS sequence"/>
</dbReference>
<reference evidence="2" key="1">
    <citation type="submission" date="2020-05" db="UniProtKB">
        <authorList>
            <consortium name="EnsemblMetazoa"/>
        </authorList>
    </citation>
    <scope>IDENTIFICATION</scope>
    <source>
        <strain evidence="2">TTRI</strain>
    </source>
</reference>
<evidence type="ECO:0000313" key="2">
    <source>
        <dbReference type="EnsemblMetazoa" id="GAUT044474-PA"/>
    </source>
</evidence>
<dbReference type="AlphaFoldDB" id="A0A1A9VQL7"/>
<proteinExistence type="predicted"/>
<keyword evidence="3" id="KW-1185">Reference proteome</keyword>
<name>A0A1A9VQL7_GLOAU</name>
<dbReference type="EnsemblMetazoa" id="GAUT044474-RA">
    <property type="protein sequence ID" value="GAUT044474-PA"/>
    <property type="gene ID" value="GAUT044474"/>
</dbReference>
<accession>A0A1A9VQL7</accession>
<evidence type="ECO:0000256" key="1">
    <source>
        <dbReference type="SAM" id="MobiDB-lite"/>
    </source>
</evidence>
<evidence type="ECO:0000313" key="3">
    <source>
        <dbReference type="Proteomes" id="UP000078200"/>
    </source>
</evidence>
<organism evidence="2 3">
    <name type="scientific">Glossina austeni</name>
    <name type="common">Savannah tsetse fly</name>
    <dbReference type="NCBI Taxonomy" id="7395"/>
    <lineage>
        <taxon>Eukaryota</taxon>
        <taxon>Metazoa</taxon>
        <taxon>Ecdysozoa</taxon>
        <taxon>Arthropoda</taxon>
        <taxon>Hexapoda</taxon>
        <taxon>Insecta</taxon>
        <taxon>Pterygota</taxon>
        <taxon>Neoptera</taxon>
        <taxon>Endopterygota</taxon>
        <taxon>Diptera</taxon>
        <taxon>Brachycera</taxon>
        <taxon>Muscomorpha</taxon>
        <taxon>Hippoboscoidea</taxon>
        <taxon>Glossinidae</taxon>
        <taxon>Glossina</taxon>
    </lineage>
</organism>
<feature type="compositionally biased region" description="Polar residues" evidence="1">
    <location>
        <begin position="26"/>
        <end position="38"/>
    </location>
</feature>
<feature type="region of interest" description="Disordered" evidence="1">
    <location>
        <begin position="19"/>
        <end position="38"/>
    </location>
</feature>
<dbReference type="VEuPathDB" id="VectorBase:GAUT044474"/>
<sequence length="135" mass="15409">MCSFMCSFAYHRLLTNRQQLRKDDTGQTGQPDKSNPGLSFNFEFISGYREFATPILKKCPKGKGHHMRRNDRACDFSFSQGSNKRFVDDTKYVDIVEEQNSKKKCDNSQRGSPTEALGTMLSNDASGFLMVRFQT</sequence>
<protein>
    <submittedName>
        <fullName evidence="2">Uncharacterized protein</fullName>
    </submittedName>
</protein>